<feature type="non-terminal residue" evidence="1">
    <location>
        <position position="1"/>
    </location>
</feature>
<evidence type="ECO:0000313" key="1">
    <source>
        <dbReference type="EMBL" id="KAG9663048.1"/>
    </source>
</evidence>
<gene>
    <name evidence="1" type="ORF">KCU76_g18978</name>
</gene>
<accession>A0A9P8DXR3</accession>
<comment type="caution">
    <text evidence="1">The sequence shown here is derived from an EMBL/GenBank/DDBJ whole genome shotgun (WGS) entry which is preliminary data.</text>
</comment>
<evidence type="ECO:0000313" key="2">
    <source>
        <dbReference type="Proteomes" id="UP000779574"/>
    </source>
</evidence>
<organism evidence="1 2">
    <name type="scientific">Aureobasidium melanogenum</name>
    <name type="common">Aureobasidium pullulans var. melanogenum</name>
    <dbReference type="NCBI Taxonomy" id="46634"/>
    <lineage>
        <taxon>Eukaryota</taxon>
        <taxon>Fungi</taxon>
        <taxon>Dikarya</taxon>
        <taxon>Ascomycota</taxon>
        <taxon>Pezizomycotina</taxon>
        <taxon>Dothideomycetes</taxon>
        <taxon>Dothideomycetidae</taxon>
        <taxon>Dothideales</taxon>
        <taxon>Saccotheciaceae</taxon>
        <taxon>Aureobasidium</taxon>
    </lineage>
</organism>
<reference evidence="1" key="1">
    <citation type="journal article" date="2021" name="J Fungi (Basel)">
        <title>Virulence traits and population genomics of the black yeast Aureobasidium melanogenum.</title>
        <authorList>
            <person name="Cernosa A."/>
            <person name="Sun X."/>
            <person name="Gostincar C."/>
            <person name="Fang C."/>
            <person name="Gunde-Cimerman N."/>
            <person name="Song Z."/>
        </authorList>
    </citation>
    <scope>NUCLEOTIDE SEQUENCE</scope>
    <source>
        <strain evidence="1">EXF-9911</strain>
    </source>
</reference>
<dbReference type="AlphaFoldDB" id="A0A9P8DXR3"/>
<protein>
    <submittedName>
        <fullName evidence="1">Uncharacterized protein</fullName>
    </submittedName>
</protein>
<proteinExistence type="predicted"/>
<sequence>MLAIEFGPDQDVDKYLQEGLLLSLSAQNAESLTNEVEYLGASLLASPAPHSQIPQPNFTEDSNTNCLQASFSAHQQNSALFGLSVITVEPNEDYHNLGSQWSEQPPVLSCNILPQRRSVCWPHSQYAPPQPLFGVTSYAARRPFQPHSDRLLTPLQDRDMFAMAIPCPLTDTVSSLQQSNTTNFAISRPDGPVKPDHIWNTALNTCALTTPNFGYISTQSRHGDIRDLAPSSRTNHFGPLSGLAKRPVERISEPDRNARNEYLREARRHGLSYKEIKCRGDFTEAESTLRGRHRILFKPKEMRVRNPQWNYSDVRFHHQSIFLILTGTTATDHAPRQSSWALLQNLSGVGVIQDQPKSEEQSAMGKGR</sequence>
<dbReference type="EMBL" id="JAHFXF010001793">
    <property type="protein sequence ID" value="KAG9663048.1"/>
    <property type="molecule type" value="Genomic_DNA"/>
</dbReference>
<name>A0A9P8DXR3_AURME</name>
<reference evidence="1" key="2">
    <citation type="submission" date="2021-08" db="EMBL/GenBank/DDBJ databases">
        <authorList>
            <person name="Gostincar C."/>
            <person name="Sun X."/>
            <person name="Song Z."/>
            <person name="Gunde-Cimerman N."/>
        </authorList>
    </citation>
    <scope>NUCLEOTIDE SEQUENCE</scope>
    <source>
        <strain evidence="1">EXF-9911</strain>
    </source>
</reference>
<dbReference type="Proteomes" id="UP000779574">
    <property type="component" value="Unassembled WGS sequence"/>
</dbReference>